<comment type="caution">
    <text evidence="2">The sequence shown here is derived from an EMBL/GenBank/DDBJ whole genome shotgun (WGS) entry which is preliminary data.</text>
</comment>
<organism evidence="2 3">
    <name type="scientific">Dendrobium nobile</name>
    <name type="common">Orchid</name>
    <dbReference type="NCBI Taxonomy" id="94219"/>
    <lineage>
        <taxon>Eukaryota</taxon>
        <taxon>Viridiplantae</taxon>
        <taxon>Streptophyta</taxon>
        <taxon>Embryophyta</taxon>
        <taxon>Tracheophyta</taxon>
        <taxon>Spermatophyta</taxon>
        <taxon>Magnoliopsida</taxon>
        <taxon>Liliopsida</taxon>
        <taxon>Asparagales</taxon>
        <taxon>Orchidaceae</taxon>
        <taxon>Epidendroideae</taxon>
        <taxon>Malaxideae</taxon>
        <taxon>Dendrobiinae</taxon>
        <taxon>Dendrobium</taxon>
    </lineage>
</organism>
<evidence type="ECO:0000313" key="2">
    <source>
        <dbReference type="EMBL" id="KAI0496672.1"/>
    </source>
</evidence>
<name>A0A8T3ALG7_DENNO</name>
<reference evidence="2" key="1">
    <citation type="journal article" date="2022" name="Front. Genet.">
        <title>Chromosome-Scale Assembly of the Dendrobium nobile Genome Provides Insights Into the Molecular Mechanism of the Biosynthesis of the Medicinal Active Ingredient of Dendrobium.</title>
        <authorList>
            <person name="Xu Q."/>
            <person name="Niu S.-C."/>
            <person name="Li K.-L."/>
            <person name="Zheng P.-J."/>
            <person name="Zhang X.-J."/>
            <person name="Jia Y."/>
            <person name="Liu Y."/>
            <person name="Niu Y.-X."/>
            <person name="Yu L.-H."/>
            <person name="Chen D.-F."/>
            <person name="Zhang G.-Q."/>
        </authorList>
    </citation>
    <scope>NUCLEOTIDE SEQUENCE</scope>
    <source>
        <tissue evidence="2">Leaf</tissue>
    </source>
</reference>
<feature type="compositionally biased region" description="Polar residues" evidence="1">
    <location>
        <begin position="137"/>
        <end position="151"/>
    </location>
</feature>
<dbReference type="Proteomes" id="UP000829196">
    <property type="component" value="Unassembled WGS sequence"/>
</dbReference>
<keyword evidence="3" id="KW-1185">Reference proteome</keyword>
<feature type="compositionally biased region" description="Basic and acidic residues" evidence="1">
    <location>
        <begin position="159"/>
        <end position="169"/>
    </location>
</feature>
<feature type="region of interest" description="Disordered" evidence="1">
    <location>
        <begin position="97"/>
        <end position="182"/>
    </location>
</feature>
<accession>A0A8T3ALG7</accession>
<protein>
    <submittedName>
        <fullName evidence="2">Uncharacterized protein</fullName>
    </submittedName>
</protein>
<gene>
    <name evidence="2" type="ORF">KFK09_022996</name>
</gene>
<dbReference type="AlphaFoldDB" id="A0A8T3ALG7"/>
<dbReference type="EMBL" id="JAGYWB010000016">
    <property type="protein sequence ID" value="KAI0496672.1"/>
    <property type="molecule type" value="Genomic_DNA"/>
</dbReference>
<evidence type="ECO:0000256" key="1">
    <source>
        <dbReference type="SAM" id="MobiDB-lite"/>
    </source>
</evidence>
<dbReference type="PANTHER" id="PTHR37392">
    <property type="entry name" value="OS09G0556800 PROTEIN"/>
    <property type="match status" value="1"/>
</dbReference>
<proteinExistence type="predicted"/>
<dbReference type="PANTHER" id="PTHR37392:SF1">
    <property type="entry name" value="OS09G0556800 PROTEIN"/>
    <property type="match status" value="1"/>
</dbReference>
<sequence length="466" mass="52441">MEQGSNLRQLKFLQRVICFDTNSSLFRLSKARSVMVIFLVTLANRFTNIASKSANIFTESFSSLAYHSKVLAVKLLTNYRKCKASLPPVFPRSPGHAAAAGESCNYQSGLSPPRDSARSRQCPQNVAALVQQHKHQSGSPIDQTSQSTDQPVSAGGEEQDQKREREREPPPLQPPEVPQGEDEYCEGASIHIGGQGCEGRVNTKVCEKFSKKLGIERESKNQNEAKGGVSEKIHYQIKKQETHGPTVLKLDSFLKLSLLSKLYMKMNILVDAQEKHSCHELLKWRITPSERKQIHSDGSSSDFFIDKVLGENIKKELSRIQSELSATNQNMNFSDDQIEAISMKLPVDKADLNKFFPKSWCSTYGDIVLDVVKKEFKDHVGEMENLRNASKAKHDNCFDGNWVSFEDESENFHPNLFSQIQLSSNQQGVKDNPFIEVQEGVSASYLDDNYPFIEVHNPFLPPKWGN</sequence>
<dbReference type="OrthoDB" id="1904025at2759"/>
<evidence type="ECO:0000313" key="3">
    <source>
        <dbReference type="Proteomes" id="UP000829196"/>
    </source>
</evidence>